<evidence type="ECO:0000313" key="18">
    <source>
        <dbReference type="Proteomes" id="UP001497457"/>
    </source>
</evidence>
<dbReference type="Gene3D" id="3.30.200.20">
    <property type="entry name" value="Phosphorylase Kinase, domain 1"/>
    <property type="match status" value="1"/>
</dbReference>
<dbReference type="GO" id="GO:0005524">
    <property type="term" value="F:ATP binding"/>
    <property type="evidence" value="ECO:0007669"/>
    <property type="project" value="UniProtKB-KW"/>
</dbReference>
<dbReference type="InterPro" id="IPR002902">
    <property type="entry name" value="GNK2"/>
</dbReference>
<feature type="chain" id="PRO_5044792064" description="Cysteine-rich receptor-like protein kinase 10" evidence="14">
    <location>
        <begin position="18"/>
        <end position="629"/>
    </location>
</feature>
<dbReference type="Pfam" id="PF07714">
    <property type="entry name" value="PK_Tyr_Ser-Thr"/>
    <property type="match status" value="1"/>
</dbReference>
<dbReference type="Gene3D" id="1.10.510.10">
    <property type="entry name" value="Transferase(Phosphotransferase) domain 1"/>
    <property type="match status" value="1"/>
</dbReference>
<dbReference type="EMBL" id="CAXIPR030007037">
    <property type="protein sequence ID" value="CAM0153076.1"/>
    <property type="molecule type" value="Genomic_DNA"/>
</dbReference>
<dbReference type="GO" id="GO:0006950">
    <property type="term" value="P:response to stress"/>
    <property type="evidence" value="ECO:0007669"/>
    <property type="project" value="UniProtKB-ARBA"/>
</dbReference>
<keyword evidence="2" id="KW-0723">Serine/threonine-protein kinase</keyword>
<evidence type="ECO:0000256" key="8">
    <source>
        <dbReference type="ARBA" id="ARBA00022777"/>
    </source>
</evidence>
<sequence>MIAIVLLTLAFTPIAAATSWHICGKTATNYTANSPYHANLELLSTALSNNASTNRYLFAMGSVGAAPDTVYGLALCRGDVNAAVCRACVVGAFRAAQQRCAYREDVTIFCPSCRLRFSGKDFLRPDDYADGVVNTMNTTDTTNTEPLLPGWDPGDATTATSISGIIKKLDCSWCLEVISFRAMENFAGKQGGRLLALWCNLRYDTSPFYNGDPMVTILPPAKSVVPAAPSSCPTCKRHIRKVLIIALVVSLLALFLCFIKVSFIFMRSHGKGNGRREEAKMNVKEDESLPWGVDGASSEFMIYDFSQVLEATANFSEKNKLGQGGYGPVYKGQLPDGLEIAVKRLASHSGQGFIEFRNEVQLIAKLQHSNLVRLMGCCNQGEEKILIYEYLPNKSLDFLIFDETRRASLDWNRRVTIIEGISQGLVYLHKHSRLRIIHRDLKASNILLDKEMNPKISDFGLAKIFSTHDAERSTNRIIGTYGYMAPEYASQGIFSIKSDVFSFGVLMLEVVSGKRSSCFHGYGDFINLLGHAWQLWKDRLWLHLADPSLDTEYHSVDIMRCINIALLCVQENAADRPTMSEVVAMLSSKSMTLPEPKHPAYFQIRIKDEDSEGVGPSSVKLTVSALDGR</sequence>
<organism evidence="17 18">
    <name type="scientific">Urochloa decumbens</name>
    <dbReference type="NCBI Taxonomy" id="240449"/>
    <lineage>
        <taxon>Eukaryota</taxon>
        <taxon>Viridiplantae</taxon>
        <taxon>Streptophyta</taxon>
        <taxon>Embryophyta</taxon>
        <taxon>Tracheophyta</taxon>
        <taxon>Spermatophyta</taxon>
        <taxon>Magnoliopsida</taxon>
        <taxon>Liliopsida</taxon>
        <taxon>Poales</taxon>
        <taxon>Poaceae</taxon>
        <taxon>PACMAD clade</taxon>
        <taxon>Panicoideae</taxon>
        <taxon>Panicodae</taxon>
        <taxon>Paniceae</taxon>
        <taxon>Melinidinae</taxon>
        <taxon>Urochloa</taxon>
    </lineage>
</organism>
<evidence type="ECO:0000256" key="14">
    <source>
        <dbReference type="SAM" id="SignalP"/>
    </source>
</evidence>
<dbReference type="PANTHER" id="PTHR27002">
    <property type="entry name" value="RECEPTOR-LIKE SERINE/THREONINE-PROTEIN KINASE SD1-8"/>
    <property type="match status" value="1"/>
</dbReference>
<name>A0ABC9HH89_9POAL</name>
<dbReference type="AlphaFoldDB" id="A0ABC9HH89"/>
<evidence type="ECO:0000256" key="5">
    <source>
        <dbReference type="ARBA" id="ARBA00022729"/>
    </source>
</evidence>
<keyword evidence="3" id="KW-0808">Transferase</keyword>
<dbReference type="GO" id="GO:0004674">
    <property type="term" value="F:protein serine/threonine kinase activity"/>
    <property type="evidence" value="ECO:0007669"/>
    <property type="project" value="UniProtKB-KW"/>
</dbReference>
<keyword evidence="18" id="KW-1185">Reference proteome</keyword>
<keyword evidence="11 13" id="KW-0472">Membrane</keyword>
<keyword evidence="7" id="KW-0547">Nucleotide-binding</keyword>
<dbReference type="PROSITE" id="PS51473">
    <property type="entry name" value="GNK2"/>
    <property type="match status" value="1"/>
</dbReference>
<dbReference type="PROSITE" id="PS00108">
    <property type="entry name" value="PROTEIN_KINASE_ST"/>
    <property type="match status" value="1"/>
</dbReference>
<evidence type="ECO:0000256" key="1">
    <source>
        <dbReference type="ARBA" id="ARBA00004167"/>
    </source>
</evidence>
<feature type="domain" description="Gnk2-homologous" evidence="16">
    <location>
        <begin position="18"/>
        <end position="122"/>
    </location>
</feature>
<keyword evidence="8" id="KW-0418">Kinase</keyword>
<evidence type="ECO:0000313" key="17">
    <source>
        <dbReference type="EMBL" id="CAM0153076.1"/>
    </source>
</evidence>
<dbReference type="SUPFAM" id="SSF56112">
    <property type="entry name" value="Protein kinase-like (PK-like)"/>
    <property type="match status" value="1"/>
</dbReference>
<evidence type="ECO:0000259" key="16">
    <source>
        <dbReference type="PROSITE" id="PS51473"/>
    </source>
</evidence>
<reference evidence="17 18" key="1">
    <citation type="submission" date="2024-10" db="EMBL/GenBank/DDBJ databases">
        <authorList>
            <person name="Ryan C."/>
        </authorList>
    </citation>
    <scope>NUCLEOTIDE SEQUENCE [LARGE SCALE GENOMIC DNA]</scope>
</reference>
<evidence type="ECO:0000256" key="2">
    <source>
        <dbReference type="ARBA" id="ARBA00022527"/>
    </source>
</evidence>
<dbReference type="PROSITE" id="PS50011">
    <property type="entry name" value="PROTEIN_KINASE_DOM"/>
    <property type="match status" value="1"/>
</dbReference>
<dbReference type="CDD" id="cd14066">
    <property type="entry name" value="STKc_IRAK"/>
    <property type="match status" value="1"/>
</dbReference>
<dbReference type="Proteomes" id="UP001497457">
    <property type="component" value="Unassembled WGS sequence"/>
</dbReference>
<dbReference type="FunFam" id="1.10.510.10:FF:000129">
    <property type="entry name" value="cysteine-rich receptor-like protein kinase 10"/>
    <property type="match status" value="1"/>
</dbReference>
<proteinExistence type="predicted"/>
<keyword evidence="9" id="KW-0067">ATP-binding</keyword>
<dbReference type="InterPro" id="IPR000719">
    <property type="entry name" value="Prot_kinase_dom"/>
</dbReference>
<feature type="domain" description="Protein kinase" evidence="15">
    <location>
        <begin position="315"/>
        <end position="601"/>
    </location>
</feature>
<protein>
    <recommendedName>
        <fullName evidence="19">Cysteine-rich receptor-like protein kinase 10</fullName>
    </recommendedName>
</protein>
<keyword evidence="12" id="KW-0325">Glycoprotein</keyword>
<keyword evidence="10 13" id="KW-1133">Transmembrane helix</keyword>
<evidence type="ECO:0000259" key="15">
    <source>
        <dbReference type="PROSITE" id="PS50011"/>
    </source>
</evidence>
<dbReference type="PANTHER" id="PTHR27002:SF935">
    <property type="entry name" value="OS11G0681400 PROTEIN"/>
    <property type="match status" value="1"/>
</dbReference>
<accession>A0ABC9HH89</accession>
<evidence type="ECO:0000256" key="12">
    <source>
        <dbReference type="ARBA" id="ARBA00023180"/>
    </source>
</evidence>
<dbReference type="Gene3D" id="3.30.430.20">
    <property type="entry name" value="Gnk2 domain, C-X8-C-X2-C motif"/>
    <property type="match status" value="1"/>
</dbReference>
<dbReference type="CDD" id="cd23509">
    <property type="entry name" value="Gnk2-like"/>
    <property type="match status" value="1"/>
</dbReference>
<dbReference type="Pfam" id="PF01657">
    <property type="entry name" value="Stress-antifung"/>
    <property type="match status" value="1"/>
</dbReference>
<evidence type="ECO:0000256" key="9">
    <source>
        <dbReference type="ARBA" id="ARBA00022840"/>
    </source>
</evidence>
<feature type="signal peptide" evidence="14">
    <location>
        <begin position="1"/>
        <end position="17"/>
    </location>
</feature>
<dbReference type="SMART" id="SM00220">
    <property type="entry name" value="S_TKc"/>
    <property type="match status" value="1"/>
</dbReference>
<dbReference type="InterPro" id="IPR008271">
    <property type="entry name" value="Ser/Thr_kinase_AS"/>
</dbReference>
<evidence type="ECO:0000256" key="10">
    <source>
        <dbReference type="ARBA" id="ARBA00022989"/>
    </source>
</evidence>
<dbReference type="InterPro" id="IPR038408">
    <property type="entry name" value="GNK2_sf"/>
</dbReference>
<evidence type="ECO:0000256" key="4">
    <source>
        <dbReference type="ARBA" id="ARBA00022692"/>
    </source>
</evidence>
<feature type="transmembrane region" description="Helical" evidence="13">
    <location>
        <begin position="242"/>
        <end position="266"/>
    </location>
</feature>
<comment type="caution">
    <text evidence="17">The sequence shown here is derived from an EMBL/GenBank/DDBJ whole genome shotgun (WGS) entry which is preliminary data.</text>
</comment>
<keyword evidence="4 13" id="KW-0812">Transmembrane</keyword>
<dbReference type="InterPro" id="IPR001245">
    <property type="entry name" value="Ser-Thr/Tyr_kinase_cat_dom"/>
</dbReference>
<comment type="subcellular location">
    <subcellularLocation>
        <location evidence="1">Membrane</location>
        <topology evidence="1">Single-pass membrane protein</topology>
    </subcellularLocation>
</comment>
<evidence type="ECO:0000256" key="11">
    <source>
        <dbReference type="ARBA" id="ARBA00023136"/>
    </source>
</evidence>
<keyword evidence="6" id="KW-0677">Repeat</keyword>
<dbReference type="FunFam" id="3.30.200.20:FF:000142">
    <property type="entry name" value="Cysteine-rich receptor-like protein kinase 10"/>
    <property type="match status" value="1"/>
</dbReference>
<keyword evidence="5 14" id="KW-0732">Signal</keyword>
<evidence type="ECO:0000256" key="3">
    <source>
        <dbReference type="ARBA" id="ARBA00022679"/>
    </source>
</evidence>
<evidence type="ECO:0000256" key="7">
    <source>
        <dbReference type="ARBA" id="ARBA00022741"/>
    </source>
</evidence>
<evidence type="ECO:0000256" key="6">
    <source>
        <dbReference type="ARBA" id="ARBA00022737"/>
    </source>
</evidence>
<dbReference type="GO" id="GO:0016020">
    <property type="term" value="C:membrane"/>
    <property type="evidence" value="ECO:0007669"/>
    <property type="project" value="UniProtKB-SubCell"/>
</dbReference>
<evidence type="ECO:0008006" key="19">
    <source>
        <dbReference type="Google" id="ProtNLM"/>
    </source>
</evidence>
<gene>
    <name evidence="17" type="ORF">URODEC1_LOCUS125835</name>
</gene>
<evidence type="ECO:0000256" key="13">
    <source>
        <dbReference type="SAM" id="Phobius"/>
    </source>
</evidence>
<dbReference type="InterPro" id="IPR011009">
    <property type="entry name" value="Kinase-like_dom_sf"/>
</dbReference>